<protein>
    <submittedName>
        <fullName evidence="1">D-3-phosphoglycerate dehydrogenase</fullName>
    </submittedName>
</protein>
<gene>
    <name evidence="1" type="ORF">SAMN04488112_11476</name>
</gene>
<dbReference type="AlphaFoldDB" id="A0A1G6NYF0"/>
<evidence type="ECO:0000313" key="1">
    <source>
        <dbReference type="EMBL" id="SDC72205.1"/>
    </source>
</evidence>
<sequence length="44" mass="4809">MILSPHIAGLTKESQARIACLVAEEVLKVLEGKKSMLVVNEEET</sequence>
<organism evidence="1 2">
    <name type="scientific">Melghirimyces thermohalophilus</name>
    <dbReference type="NCBI Taxonomy" id="1236220"/>
    <lineage>
        <taxon>Bacteria</taxon>
        <taxon>Bacillati</taxon>
        <taxon>Bacillota</taxon>
        <taxon>Bacilli</taxon>
        <taxon>Bacillales</taxon>
        <taxon>Thermoactinomycetaceae</taxon>
        <taxon>Melghirimyces</taxon>
    </lineage>
</organism>
<name>A0A1G6NYF0_9BACL</name>
<dbReference type="Proteomes" id="UP000199387">
    <property type="component" value="Unassembled WGS sequence"/>
</dbReference>
<accession>A0A1G6NYF0</accession>
<evidence type="ECO:0000313" key="2">
    <source>
        <dbReference type="Proteomes" id="UP000199387"/>
    </source>
</evidence>
<proteinExistence type="predicted"/>
<dbReference type="Gene3D" id="3.40.50.720">
    <property type="entry name" value="NAD(P)-binding Rossmann-like Domain"/>
    <property type="match status" value="1"/>
</dbReference>
<reference evidence="1 2" key="1">
    <citation type="submission" date="2016-10" db="EMBL/GenBank/DDBJ databases">
        <authorList>
            <person name="de Groot N.N."/>
        </authorList>
    </citation>
    <scope>NUCLEOTIDE SEQUENCE [LARGE SCALE GENOMIC DNA]</scope>
    <source>
        <strain evidence="1 2">DSM 45514</strain>
    </source>
</reference>
<keyword evidence="2" id="KW-1185">Reference proteome</keyword>
<dbReference type="EMBL" id="FMZA01000014">
    <property type="protein sequence ID" value="SDC72205.1"/>
    <property type="molecule type" value="Genomic_DNA"/>
</dbReference>